<keyword evidence="1" id="KW-0812">Transmembrane</keyword>
<gene>
    <name evidence="3" type="ORF">MNOR_LOCUS13006</name>
</gene>
<evidence type="ECO:0000256" key="1">
    <source>
        <dbReference type="SAM" id="Phobius"/>
    </source>
</evidence>
<dbReference type="InterPro" id="IPR050910">
    <property type="entry name" value="JMJD6_ArgDemeth/LysHydrox"/>
</dbReference>
<evidence type="ECO:0000313" key="4">
    <source>
        <dbReference type="Proteomes" id="UP001497623"/>
    </source>
</evidence>
<sequence length="291" mass="33967">QESWWRRHQRIIVVVTAVLVGVVYHILHHELHTLNGFSKYWLIWENIDLHAEQCTVDMPTAVQDVFRPPVDCNMCKDVTQIDRIQAVTPIEFEEIYAYTGRPVVITDGQKNWSAREIFSFDYFRNIYGEDSPVLANWERDCQFFPYQTEFRNLGQVFNMSEDRASMKAEPWYIGWSNCDSSAANLIRQHYSLPYFLPEEAETSKTDWIFMGTPGYGAHLHIDHVGNPSWQAQIRGQKLWTLEPPPECYLECTPMQVTMRPGEIIVLDTNIWLHKTLIVSEEISITIGSEYD</sequence>
<proteinExistence type="predicted"/>
<keyword evidence="1" id="KW-0472">Membrane</keyword>
<evidence type="ECO:0000259" key="2">
    <source>
        <dbReference type="Pfam" id="PF13621"/>
    </source>
</evidence>
<dbReference type="PANTHER" id="PTHR12480">
    <property type="entry name" value="ARGININE DEMETHYLASE AND LYSYL-HYDROXYLASE JMJD"/>
    <property type="match status" value="1"/>
</dbReference>
<dbReference type="PANTHER" id="PTHR12480:SF19">
    <property type="entry name" value="CUPIN-LIKE DOMAIN-CONTAINING PROTEIN"/>
    <property type="match status" value="1"/>
</dbReference>
<dbReference type="AlphaFoldDB" id="A0AAV2QK19"/>
<keyword evidence="4" id="KW-1185">Reference proteome</keyword>
<feature type="transmembrane region" description="Helical" evidence="1">
    <location>
        <begin position="12"/>
        <end position="28"/>
    </location>
</feature>
<dbReference type="Gene3D" id="2.60.120.650">
    <property type="entry name" value="Cupin"/>
    <property type="match status" value="1"/>
</dbReference>
<dbReference type="Pfam" id="PF13621">
    <property type="entry name" value="Cupin_8"/>
    <property type="match status" value="1"/>
</dbReference>
<dbReference type="GO" id="GO:0016706">
    <property type="term" value="F:2-oxoglutarate-dependent dioxygenase activity"/>
    <property type="evidence" value="ECO:0007669"/>
    <property type="project" value="TreeGrafter"/>
</dbReference>
<organism evidence="3 4">
    <name type="scientific">Meganyctiphanes norvegica</name>
    <name type="common">Northern krill</name>
    <name type="synonym">Thysanopoda norvegica</name>
    <dbReference type="NCBI Taxonomy" id="48144"/>
    <lineage>
        <taxon>Eukaryota</taxon>
        <taxon>Metazoa</taxon>
        <taxon>Ecdysozoa</taxon>
        <taxon>Arthropoda</taxon>
        <taxon>Crustacea</taxon>
        <taxon>Multicrustacea</taxon>
        <taxon>Malacostraca</taxon>
        <taxon>Eumalacostraca</taxon>
        <taxon>Eucarida</taxon>
        <taxon>Euphausiacea</taxon>
        <taxon>Euphausiidae</taxon>
        <taxon>Meganyctiphanes</taxon>
    </lineage>
</organism>
<feature type="non-terminal residue" evidence="3">
    <location>
        <position position="1"/>
    </location>
</feature>
<dbReference type="InterPro" id="IPR041667">
    <property type="entry name" value="Cupin_8"/>
</dbReference>
<evidence type="ECO:0000313" key="3">
    <source>
        <dbReference type="EMBL" id="CAL4086453.1"/>
    </source>
</evidence>
<protein>
    <recommendedName>
        <fullName evidence="2">Cupin-like domain-containing protein</fullName>
    </recommendedName>
</protein>
<dbReference type="SUPFAM" id="SSF51197">
    <property type="entry name" value="Clavaminate synthase-like"/>
    <property type="match status" value="1"/>
</dbReference>
<keyword evidence="1" id="KW-1133">Transmembrane helix</keyword>
<dbReference type="EMBL" id="CAXKWB010007292">
    <property type="protein sequence ID" value="CAL4086453.1"/>
    <property type="molecule type" value="Genomic_DNA"/>
</dbReference>
<accession>A0AAV2QK19</accession>
<dbReference type="Proteomes" id="UP001497623">
    <property type="component" value="Unassembled WGS sequence"/>
</dbReference>
<comment type="caution">
    <text evidence="3">The sequence shown here is derived from an EMBL/GenBank/DDBJ whole genome shotgun (WGS) entry which is preliminary data.</text>
</comment>
<reference evidence="3 4" key="1">
    <citation type="submission" date="2024-05" db="EMBL/GenBank/DDBJ databases">
        <authorList>
            <person name="Wallberg A."/>
        </authorList>
    </citation>
    <scope>NUCLEOTIDE SEQUENCE [LARGE SCALE GENOMIC DNA]</scope>
</reference>
<feature type="domain" description="Cupin-like" evidence="2">
    <location>
        <begin position="91"/>
        <end position="246"/>
    </location>
</feature>
<name>A0AAV2QK19_MEGNR</name>